<dbReference type="Proteomes" id="UP001159428">
    <property type="component" value="Unassembled WGS sequence"/>
</dbReference>
<dbReference type="PANTHER" id="PTHR33198:SF20">
    <property type="entry name" value="RETROTRANSPOSON GAG DOMAIN-CONTAINING PROTEIN"/>
    <property type="match status" value="1"/>
</dbReference>
<dbReference type="EMBL" id="CALNXJ010000033">
    <property type="protein sequence ID" value="CAH3139465.1"/>
    <property type="molecule type" value="Genomic_DNA"/>
</dbReference>
<feature type="non-terminal residue" evidence="2">
    <location>
        <position position="169"/>
    </location>
</feature>
<comment type="caution">
    <text evidence="2">The sequence shown here is derived from an EMBL/GenBank/DDBJ whole genome shotgun (WGS) entry which is preliminary data.</text>
</comment>
<protein>
    <recommendedName>
        <fullName evidence="4">Retrotransposon gag domain-containing protein</fullName>
    </recommendedName>
</protein>
<name>A0AAU9X7L8_9CNID</name>
<dbReference type="AlphaFoldDB" id="A0AAU9X7L8"/>
<dbReference type="PANTHER" id="PTHR33198">
    <property type="entry name" value="ANK_REP_REGION DOMAIN-CONTAINING PROTEIN-RELATED"/>
    <property type="match status" value="1"/>
</dbReference>
<proteinExistence type="predicted"/>
<gene>
    <name evidence="2" type="ORF">PMEA_00018814</name>
</gene>
<organism evidence="2 3">
    <name type="scientific">Pocillopora meandrina</name>
    <dbReference type="NCBI Taxonomy" id="46732"/>
    <lineage>
        <taxon>Eukaryota</taxon>
        <taxon>Metazoa</taxon>
        <taxon>Cnidaria</taxon>
        <taxon>Anthozoa</taxon>
        <taxon>Hexacorallia</taxon>
        <taxon>Scleractinia</taxon>
        <taxon>Astrocoeniina</taxon>
        <taxon>Pocilloporidae</taxon>
        <taxon>Pocillopora</taxon>
    </lineage>
</organism>
<evidence type="ECO:0000313" key="3">
    <source>
        <dbReference type="Proteomes" id="UP001159428"/>
    </source>
</evidence>
<feature type="region of interest" description="Disordered" evidence="1">
    <location>
        <begin position="1"/>
        <end position="39"/>
    </location>
</feature>
<accession>A0AAU9X7L8</accession>
<evidence type="ECO:0000256" key="1">
    <source>
        <dbReference type="SAM" id="MobiDB-lite"/>
    </source>
</evidence>
<feature type="compositionally biased region" description="Low complexity" evidence="1">
    <location>
        <begin position="1"/>
        <end position="18"/>
    </location>
</feature>
<evidence type="ECO:0000313" key="2">
    <source>
        <dbReference type="EMBL" id="CAH3139465.1"/>
    </source>
</evidence>
<keyword evidence="3" id="KW-1185">Reference proteome</keyword>
<reference evidence="2 3" key="1">
    <citation type="submission" date="2022-05" db="EMBL/GenBank/DDBJ databases">
        <authorList>
            <consortium name="Genoscope - CEA"/>
            <person name="William W."/>
        </authorList>
    </citation>
    <scope>NUCLEOTIDE SEQUENCE [LARGE SCALE GENOMIC DNA]</scope>
</reference>
<evidence type="ECO:0008006" key="4">
    <source>
        <dbReference type="Google" id="ProtNLM"/>
    </source>
</evidence>
<sequence>MTSTSASQQPSGSSAAAPIYTTTVPLAKPPDPLNLEDRSRRGDNWLHFKRAWQIYERAAGISQKDGPVRVAHFLNIVGREGVQLFDTFTFAEDESADNIDDVLAKFESRCLPQRNQTYERYLFNKREQEPGESVDQYCTALMRLSEHCGFLTLRDSLIRDRLILGVKND</sequence>